<protein>
    <recommendedName>
        <fullName evidence="8">TM7S3/TM198-like domain-containing protein</fullName>
    </recommendedName>
</protein>
<feature type="compositionally biased region" description="Polar residues" evidence="5">
    <location>
        <begin position="400"/>
        <end position="418"/>
    </location>
</feature>
<feature type="compositionally biased region" description="Polar residues" evidence="5">
    <location>
        <begin position="713"/>
        <end position="732"/>
    </location>
</feature>
<feature type="region of interest" description="Disordered" evidence="5">
    <location>
        <begin position="650"/>
        <end position="735"/>
    </location>
</feature>
<organism evidence="9 10">
    <name type="scientific">Lophiostoma macrostomum CBS 122681</name>
    <dbReference type="NCBI Taxonomy" id="1314788"/>
    <lineage>
        <taxon>Eukaryota</taxon>
        <taxon>Fungi</taxon>
        <taxon>Dikarya</taxon>
        <taxon>Ascomycota</taxon>
        <taxon>Pezizomycotina</taxon>
        <taxon>Dothideomycetes</taxon>
        <taxon>Pleosporomycetidae</taxon>
        <taxon>Pleosporales</taxon>
        <taxon>Lophiostomataceae</taxon>
        <taxon>Lophiostoma</taxon>
    </lineage>
</organism>
<evidence type="ECO:0000256" key="1">
    <source>
        <dbReference type="ARBA" id="ARBA00004141"/>
    </source>
</evidence>
<feature type="compositionally biased region" description="Polar residues" evidence="5">
    <location>
        <begin position="35"/>
        <end position="54"/>
    </location>
</feature>
<feature type="compositionally biased region" description="Basic and acidic residues" evidence="5">
    <location>
        <begin position="650"/>
        <end position="663"/>
    </location>
</feature>
<feature type="compositionally biased region" description="Basic and acidic residues" evidence="5">
    <location>
        <begin position="989"/>
        <end position="1020"/>
    </location>
</feature>
<feature type="region of interest" description="Disordered" evidence="5">
    <location>
        <begin position="917"/>
        <end position="1050"/>
    </location>
</feature>
<feature type="compositionally biased region" description="Low complexity" evidence="5">
    <location>
        <begin position="481"/>
        <end position="496"/>
    </location>
</feature>
<dbReference type="EMBL" id="MU004325">
    <property type="protein sequence ID" value="KAF2657399.1"/>
    <property type="molecule type" value="Genomic_DNA"/>
</dbReference>
<dbReference type="PANTHER" id="PTHR39469">
    <property type="entry name" value="CHROMOSOME 1, WHOLE GENOME SHOTGUN SEQUENCE"/>
    <property type="match status" value="1"/>
</dbReference>
<feature type="transmembrane region" description="Helical" evidence="6">
    <location>
        <begin position="182"/>
        <end position="200"/>
    </location>
</feature>
<feature type="chain" id="PRO_5025379129" description="TM7S3/TM198-like domain-containing protein" evidence="7">
    <location>
        <begin position="24"/>
        <end position="1050"/>
    </location>
</feature>
<dbReference type="PANTHER" id="PTHR39469:SF1">
    <property type="entry name" value="DUF4203 DOMAIN-CONTAINING PROTEIN"/>
    <property type="match status" value="1"/>
</dbReference>
<feature type="transmembrane region" description="Helical" evidence="6">
    <location>
        <begin position="148"/>
        <end position="170"/>
    </location>
</feature>
<evidence type="ECO:0000256" key="2">
    <source>
        <dbReference type="ARBA" id="ARBA00022692"/>
    </source>
</evidence>
<evidence type="ECO:0000256" key="6">
    <source>
        <dbReference type="SAM" id="Phobius"/>
    </source>
</evidence>
<keyword evidence="10" id="KW-1185">Reference proteome</keyword>
<dbReference type="Pfam" id="PF13886">
    <property type="entry name" value="TM7S3_TM198"/>
    <property type="match status" value="1"/>
</dbReference>
<reference evidence="9" key="1">
    <citation type="journal article" date="2020" name="Stud. Mycol.">
        <title>101 Dothideomycetes genomes: a test case for predicting lifestyles and emergence of pathogens.</title>
        <authorList>
            <person name="Haridas S."/>
            <person name="Albert R."/>
            <person name="Binder M."/>
            <person name="Bloem J."/>
            <person name="Labutti K."/>
            <person name="Salamov A."/>
            <person name="Andreopoulos B."/>
            <person name="Baker S."/>
            <person name="Barry K."/>
            <person name="Bills G."/>
            <person name="Bluhm B."/>
            <person name="Cannon C."/>
            <person name="Castanera R."/>
            <person name="Culley D."/>
            <person name="Daum C."/>
            <person name="Ezra D."/>
            <person name="Gonzalez J."/>
            <person name="Henrissat B."/>
            <person name="Kuo A."/>
            <person name="Liang C."/>
            <person name="Lipzen A."/>
            <person name="Lutzoni F."/>
            <person name="Magnuson J."/>
            <person name="Mondo S."/>
            <person name="Nolan M."/>
            <person name="Ohm R."/>
            <person name="Pangilinan J."/>
            <person name="Park H.-J."/>
            <person name="Ramirez L."/>
            <person name="Alfaro M."/>
            <person name="Sun H."/>
            <person name="Tritt A."/>
            <person name="Yoshinaga Y."/>
            <person name="Zwiers L.-H."/>
            <person name="Turgeon B."/>
            <person name="Goodwin S."/>
            <person name="Spatafora J."/>
            <person name="Crous P."/>
            <person name="Grigoriev I."/>
        </authorList>
    </citation>
    <scope>NUCLEOTIDE SEQUENCE</scope>
    <source>
        <strain evidence="9">CBS 122681</strain>
    </source>
</reference>
<evidence type="ECO:0000259" key="8">
    <source>
        <dbReference type="Pfam" id="PF13886"/>
    </source>
</evidence>
<feature type="region of interest" description="Disordered" evidence="5">
    <location>
        <begin position="35"/>
        <end position="77"/>
    </location>
</feature>
<dbReference type="Proteomes" id="UP000799324">
    <property type="component" value="Unassembled WGS sequence"/>
</dbReference>
<feature type="compositionally biased region" description="Polar residues" evidence="5">
    <location>
        <begin position="863"/>
        <end position="876"/>
    </location>
</feature>
<keyword evidence="7" id="KW-0732">Signal</keyword>
<feature type="compositionally biased region" description="Low complexity" evidence="5">
    <location>
        <begin position="55"/>
        <end position="68"/>
    </location>
</feature>
<evidence type="ECO:0000256" key="5">
    <source>
        <dbReference type="SAM" id="MobiDB-lite"/>
    </source>
</evidence>
<name>A0A6A6TBQ2_9PLEO</name>
<feature type="transmembrane region" description="Helical" evidence="6">
    <location>
        <begin position="207"/>
        <end position="223"/>
    </location>
</feature>
<comment type="subcellular location">
    <subcellularLocation>
        <location evidence="1">Membrane</location>
        <topology evidence="1">Multi-pass membrane protein</topology>
    </subcellularLocation>
</comment>
<feature type="compositionally biased region" description="Low complexity" evidence="5">
    <location>
        <begin position="503"/>
        <end position="519"/>
    </location>
</feature>
<feature type="compositionally biased region" description="Polar residues" evidence="5">
    <location>
        <begin position="827"/>
        <end position="852"/>
    </location>
</feature>
<feature type="compositionally biased region" description="Polar residues" evidence="5">
    <location>
        <begin position="917"/>
        <end position="937"/>
    </location>
</feature>
<feature type="domain" description="TM7S3/TM198-like" evidence="8">
    <location>
        <begin position="128"/>
        <end position="331"/>
    </location>
</feature>
<feature type="transmembrane region" description="Helical" evidence="6">
    <location>
        <begin position="235"/>
        <end position="251"/>
    </location>
</feature>
<keyword evidence="2 6" id="KW-0812">Transmembrane</keyword>
<evidence type="ECO:0000256" key="4">
    <source>
        <dbReference type="ARBA" id="ARBA00023136"/>
    </source>
</evidence>
<evidence type="ECO:0000313" key="9">
    <source>
        <dbReference type="EMBL" id="KAF2657399.1"/>
    </source>
</evidence>
<dbReference type="AlphaFoldDB" id="A0A6A6TBQ2"/>
<accession>A0A6A6TBQ2</accession>
<gene>
    <name evidence="9" type="ORF">K491DRAFT_677233</name>
</gene>
<proteinExistence type="predicted"/>
<feature type="region of interest" description="Disordered" evidence="5">
    <location>
        <begin position="827"/>
        <end position="876"/>
    </location>
</feature>
<feature type="transmembrane region" description="Helical" evidence="6">
    <location>
        <begin position="258"/>
        <end position="276"/>
    </location>
</feature>
<keyword evidence="3 6" id="KW-1133">Transmembrane helix</keyword>
<dbReference type="OrthoDB" id="102260at2759"/>
<feature type="region of interest" description="Disordered" evidence="5">
    <location>
        <begin position="480"/>
        <end position="525"/>
    </location>
</feature>
<feature type="region of interest" description="Disordered" evidence="5">
    <location>
        <begin position="390"/>
        <end position="448"/>
    </location>
</feature>
<feature type="transmembrane region" description="Helical" evidence="6">
    <location>
        <begin position="123"/>
        <end position="141"/>
    </location>
</feature>
<evidence type="ECO:0000313" key="10">
    <source>
        <dbReference type="Proteomes" id="UP000799324"/>
    </source>
</evidence>
<sequence length="1050" mass="113556">MRLQYSHLTAGLVLLLCSQAALAIRHPLILRQDGTASEKSQSPATTSVEFSSNPSVTTSAKASSVTQTRSQIQNDASTTSIHSVTLSMASQMPASSTSSGSEASASPNPDANVLPIQPTITPAMGLTGAILLLTGAVYAVIGIKTKWLYVFFSAAYLTGLAVTVLIIYLMNPPVSNAVQGGFFVAAFLTGMIFGALALVFPDITEGLGCLLGGFCLSMWFLTLKEGGLITSKTGRAIFIGCMSFAGFSLSFSHYTRTYGLIVCISFAGSTITMLGIDCFSRAGWKEFWLYLWGLNSNTFPLNTDTYPITRGIKVEVACVVLMSALGIISQLKLWRVVKERREKNAAQRLQRDEATKREEEELGRRIETDMSRERARWEAAYGNKNMQQDSVMEISERSTPKTSTSIRDLERSLSSPTESVEMVSFPPTSSTGLHGIPRSGSKHTQSGPTVTVTVLPEEDEIHQIDDDGNLIRSQGEALVANNSVPTNTNTSSRTSTDYGASGSSNLPPTTSTRSSLRSSVPPPPSIVPLPFQIPQEADELTLDVDNASVSAVPESVHDSGLNQRPLSKRLSGGSMMKRFSSSYRNSLADVENESLIVPHIEEDRASSLAATLDEEDDNISLAEMSAPRSPLQSGFLVGISGESDIDVETARESSECYRKDHDIASTSARQSLTVSTDPQTRASEAKRASLNSPRQVHETMTSVPEEAAGGSPHSATKSGTPSVSSRTESQIGLSEKALPKNLSKVAMSYRTNEWAKHLEVAETPDLDDIVEPGSPGVQLSHGIEERPVPVSDEIRGVQPKVEARKSQRTSAGSAAFRNLNLIRSSSNMSKNSLADAPQTQIRGKRSSSTPFPGQSLEGAGFRLSNTPSPIPSNTLMGQRETLVRNKITSHSFSPQVSSTNIAADVGQENMTLAQRRQLIQQQKPPSSSQAWRQSNSAGGAKPQIYDSHQPRRSSGGMDSNNKRETMLANWREGIRQGSAPGPQVASPPEDSRRVALVNEKRQKEMEKQQRALEKQHRESMLDNLMRSGGMQDAHREALRRMQAKANRSAS</sequence>
<keyword evidence="4 6" id="KW-0472">Membrane</keyword>
<feature type="signal peptide" evidence="7">
    <location>
        <begin position="1"/>
        <end position="23"/>
    </location>
</feature>
<evidence type="ECO:0000256" key="3">
    <source>
        <dbReference type="ARBA" id="ARBA00022989"/>
    </source>
</evidence>
<feature type="compositionally biased region" description="Polar residues" evidence="5">
    <location>
        <begin position="689"/>
        <end position="702"/>
    </location>
</feature>
<feature type="region of interest" description="Disordered" evidence="5">
    <location>
        <begin position="553"/>
        <end position="573"/>
    </location>
</feature>
<feature type="compositionally biased region" description="Polar residues" evidence="5">
    <location>
        <begin position="664"/>
        <end position="682"/>
    </location>
</feature>
<evidence type="ECO:0000256" key="7">
    <source>
        <dbReference type="SAM" id="SignalP"/>
    </source>
</evidence>
<dbReference type="InterPro" id="IPR025256">
    <property type="entry name" value="TM7S3/TM198-like_dom"/>
</dbReference>
<dbReference type="GO" id="GO:0016020">
    <property type="term" value="C:membrane"/>
    <property type="evidence" value="ECO:0007669"/>
    <property type="project" value="UniProtKB-SubCell"/>
</dbReference>